<dbReference type="InterPro" id="IPR052028">
    <property type="entry name" value="HipA_Ser/Thr_kinase"/>
</dbReference>
<sequence length="382" mass="42473">MRLEVRCLDAVVGVLNDDTGKMLFQYDEQFLRSGTELSPFYLPLQSGVIEVKSPFEGGLPGLCADSLPDYWGRTIMDRRLREAGIDPVRVSMLKRLALVGEGGLGALSYHPAESEDAYEIGSLKKAVHFSRQILQMAEGGLPGSKIMQQAGSNPGGRYPKLCVGWNPEEKRIVVGSQRLPEGCIPCLLKLDLGVAMPQGKETVCRQEAVMLGQAREAGIRTPRHWLLEGMDDEGHSYAHLLIERFDRCEGSRLHTHSFSGVAHKLPVRYGASYEELLRVVSALTRDYREVEEMFRRMVFNVLSGNRDDHVRNHAFLMTSANQWQLSPAYDLTPTPELDEHALGINGKWSGITTSDLIQVGATFSIKDVDGIIDRCVTVLQSM</sequence>
<keyword evidence="2" id="KW-0808">Transferase</keyword>
<evidence type="ECO:0000256" key="3">
    <source>
        <dbReference type="ARBA" id="ARBA00022777"/>
    </source>
</evidence>
<dbReference type="Proteomes" id="UP000346198">
    <property type="component" value="Unassembled WGS sequence"/>
</dbReference>
<dbReference type="EMBL" id="CAAHFH010000002">
    <property type="protein sequence ID" value="VGO20681.1"/>
    <property type="molecule type" value="Genomic_DNA"/>
</dbReference>
<dbReference type="InterPro" id="IPR017508">
    <property type="entry name" value="HipA_N1"/>
</dbReference>
<organism evidence="6 7">
    <name type="scientific">Pontiella sulfatireligans</name>
    <dbReference type="NCBI Taxonomy" id="2750658"/>
    <lineage>
        <taxon>Bacteria</taxon>
        <taxon>Pseudomonadati</taxon>
        <taxon>Kiritimatiellota</taxon>
        <taxon>Kiritimatiellia</taxon>
        <taxon>Kiritimatiellales</taxon>
        <taxon>Pontiellaceae</taxon>
        <taxon>Pontiella</taxon>
    </lineage>
</organism>
<reference evidence="6 7" key="1">
    <citation type="submission" date="2019-04" db="EMBL/GenBank/DDBJ databases">
        <authorList>
            <person name="Van Vliet M D."/>
        </authorList>
    </citation>
    <scope>NUCLEOTIDE SEQUENCE [LARGE SCALE GENOMIC DNA]</scope>
    <source>
        <strain evidence="6 7">F21</strain>
    </source>
</reference>
<dbReference type="PANTHER" id="PTHR37419">
    <property type="entry name" value="SERINE/THREONINE-PROTEIN KINASE TOXIN HIPA"/>
    <property type="match status" value="1"/>
</dbReference>
<evidence type="ECO:0000259" key="5">
    <source>
        <dbReference type="Pfam" id="PF13657"/>
    </source>
</evidence>
<gene>
    <name evidence="6" type="ORF">SCARR_02747</name>
</gene>
<dbReference type="Gene3D" id="1.10.1070.20">
    <property type="match status" value="1"/>
</dbReference>
<comment type="similarity">
    <text evidence="1">Belongs to the HipA Ser/Thr kinase family.</text>
</comment>
<dbReference type="PANTHER" id="PTHR37419:SF8">
    <property type="entry name" value="TOXIN YJJJ"/>
    <property type="match status" value="1"/>
</dbReference>
<evidence type="ECO:0000256" key="1">
    <source>
        <dbReference type="ARBA" id="ARBA00010164"/>
    </source>
</evidence>
<dbReference type="Pfam" id="PF07804">
    <property type="entry name" value="HipA_C"/>
    <property type="match status" value="1"/>
</dbReference>
<dbReference type="GO" id="GO:0004674">
    <property type="term" value="F:protein serine/threonine kinase activity"/>
    <property type="evidence" value="ECO:0007669"/>
    <property type="project" value="TreeGrafter"/>
</dbReference>
<keyword evidence="3" id="KW-0418">Kinase</keyword>
<evidence type="ECO:0008006" key="8">
    <source>
        <dbReference type="Google" id="ProtNLM"/>
    </source>
</evidence>
<feature type="domain" description="HipA-like C-terminal" evidence="4">
    <location>
        <begin position="155"/>
        <end position="376"/>
    </location>
</feature>
<evidence type="ECO:0000313" key="6">
    <source>
        <dbReference type="EMBL" id="VGO20681.1"/>
    </source>
</evidence>
<proteinExistence type="inferred from homology"/>
<dbReference type="GO" id="GO:0005829">
    <property type="term" value="C:cytosol"/>
    <property type="evidence" value="ECO:0007669"/>
    <property type="project" value="TreeGrafter"/>
</dbReference>
<evidence type="ECO:0000313" key="7">
    <source>
        <dbReference type="Proteomes" id="UP000346198"/>
    </source>
</evidence>
<evidence type="ECO:0000259" key="4">
    <source>
        <dbReference type="Pfam" id="PF07804"/>
    </source>
</evidence>
<protein>
    <recommendedName>
        <fullName evidence="8">Serine/threonine-protein kinase HipA</fullName>
    </recommendedName>
</protein>
<evidence type="ECO:0000256" key="2">
    <source>
        <dbReference type="ARBA" id="ARBA00022679"/>
    </source>
</evidence>
<dbReference type="Pfam" id="PF13657">
    <property type="entry name" value="Couple_hipA"/>
    <property type="match status" value="1"/>
</dbReference>
<feature type="domain" description="HipA N-terminal subdomain 1" evidence="5">
    <location>
        <begin position="3"/>
        <end position="109"/>
    </location>
</feature>
<accession>A0A6C2UN22</accession>
<dbReference type="AlphaFoldDB" id="A0A6C2UN22"/>
<name>A0A6C2UN22_9BACT</name>
<keyword evidence="7" id="KW-1185">Reference proteome</keyword>
<dbReference type="RefSeq" id="WP_136062206.1">
    <property type="nucleotide sequence ID" value="NZ_CAAHFH010000002.1"/>
</dbReference>
<dbReference type="InterPro" id="IPR012893">
    <property type="entry name" value="HipA-like_C"/>
</dbReference>